<reference evidence="2" key="1">
    <citation type="submission" date="2022-08" db="EMBL/GenBank/DDBJ databases">
        <title>The genomic sequence of strain Paenibacillus sp. SCIV0701.</title>
        <authorList>
            <person name="Zhao H."/>
        </authorList>
    </citation>
    <scope>NUCLEOTIDE SEQUENCE</scope>
    <source>
        <strain evidence="2">SCIV0701</strain>
    </source>
</reference>
<feature type="domain" description="Hemerythrin-like" evidence="1">
    <location>
        <begin position="22"/>
        <end position="167"/>
    </location>
</feature>
<dbReference type="Pfam" id="PF01814">
    <property type="entry name" value="Hemerythrin"/>
    <property type="match status" value="1"/>
</dbReference>
<gene>
    <name evidence="2" type="ORF">NQZ67_09210</name>
</gene>
<evidence type="ECO:0000313" key="3">
    <source>
        <dbReference type="Proteomes" id="UP001141950"/>
    </source>
</evidence>
<name>A0A9X2MNL8_9BACL</name>
<dbReference type="EMBL" id="JANIPJ010000005">
    <property type="protein sequence ID" value="MCR2804054.1"/>
    <property type="molecule type" value="Genomic_DNA"/>
</dbReference>
<organism evidence="2 3">
    <name type="scientific">Paenibacillus soyae</name>
    <dbReference type="NCBI Taxonomy" id="2969249"/>
    <lineage>
        <taxon>Bacteria</taxon>
        <taxon>Bacillati</taxon>
        <taxon>Bacillota</taxon>
        <taxon>Bacilli</taxon>
        <taxon>Bacillales</taxon>
        <taxon>Paenibacillaceae</taxon>
        <taxon>Paenibacillus</taxon>
    </lineage>
</organism>
<evidence type="ECO:0000259" key="1">
    <source>
        <dbReference type="Pfam" id="PF01814"/>
    </source>
</evidence>
<dbReference type="RefSeq" id="WP_257444838.1">
    <property type="nucleotide sequence ID" value="NZ_JANIPJ010000005.1"/>
</dbReference>
<dbReference type="Proteomes" id="UP001141950">
    <property type="component" value="Unassembled WGS sequence"/>
</dbReference>
<comment type="caution">
    <text evidence="2">The sequence shown here is derived from an EMBL/GenBank/DDBJ whole genome shotgun (WGS) entry which is preliminary data.</text>
</comment>
<evidence type="ECO:0000313" key="2">
    <source>
        <dbReference type="EMBL" id="MCR2804054.1"/>
    </source>
</evidence>
<proteinExistence type="predicted"/>
<dbReference type="Gene3D" id="1.20.120.520">
    <property type="entry name" value="nmb1532 protein domain like"/>
    <property type="match status" value="1"/>
</dbReference>
<sequence>MGQSRTFHAAIGSAVPTELSRLIEQLQDEHLELNECLSEMAVRAYCVMSEQESGLAAQELLRLELLTISFRNELERHAAWEENILFPFLSTYFDKSLKPSLLPSLWTLEKDHELGDSYLQSFLRSVHDAGTNFDRKRTRGAVDDLIQACYILSKHLEDEERWVFPLADSVLTDMDLLFAT</sequence>
<accession>A0A9X2MNL8</accession>
<protein>
    <submittedName>
        <fullName evidence="2">Hemerythrin domain-containing protein</fullName>
    </submittedName>
</protein>
<keyword evidence="3" id="KW-1185">Reference proteome</keyword>
<dbReference type="AlphaFoldDB" id="A0A9X2MNL8"/>
<dbReference type="InterPro" id="IPR012312">
    <property type="entry name" value="Hemerythrin-like"/>
</dbReference>